<dbReference type="InterPro" id="IPR006295">
    <property type="entry name" value="DNA_primase_DnaG"/>
</dbReference>
<dbReference type="EC" id="2.7.7.101" evidence="12"/>
<evidence type="ECO:0000256" key="2">
    <source>
        <dbReference type="ARBA" id="ARBA00022515"/>
    </source>
</evidence>
<dbReference type="GO" id="GO:0003899">
    <property type="term" value="F:DNA-directed RNA polymerase activity"/>
    <property type="evidence" value="ECO:0007669"/>
    <property type="project" value="UniProtKB-UniRule"/>
</dbReference>
<evidence type="ECO:0000256" key="8">
    <source>
        <dbReference type="ARBA" id="ARBA00022833"/>
    </source>
</evidence>
<dbReference type="InterPro" id="IPR016136">
    <property type="entry name" value="DNA_helicase_N/primase_C"/>
</dbReference>
<dbReference type="NCBIfam" id="TIGR01391">
    <property type="entry name" value="dnaG"/>
    <property type="match status" value="1"/>
</dbReference>
<evidence type="ECO:0000256" key="5">
    <source>
        <dbReference type="ARBA" id="ARBA00022705"/>
    </source>
</evidence>
<evidence type="ECO:0000256" key="13">
    <source>
        <dbReference type="PIRNR" id="PIRNR002811"/>
    </source>
</evidence>
<dbReference type="InterPro" id="IPR013264">
    <property type="entry name" value="DNAG_N"/>
</dbReference>
<dbReference type="Pfam" id="PF01807">
    <property type="entry name" value="Zn_ribbon_DnaG"/>
    <property type="match status" value="1"/>
</dbReference>
<dbReference type="SMART" id="SM00400">
    <property type="entry name" value="ZnF_CHCC"/>
    <property type="match status" value="1"/>
</dbReference>
<accession>A0A2P2DWF5</accession>
<evidence type="ECO:0000256" key="9">
    <source>
        <dbReference type="ARBA" id="ARBA00022842"/>
    </source>
</evidence>
<sequence>MNSYQNFKDRVRREVSIESYIGRFVPLKRSGRNYIGLCPFHNEKTPSFHVKSDSGYYHCFGCKASGDIFRFVMDYQKVDFPKSLEILSEYTGIPLVLKSKEEEEEDRKKEALYQFNERVRVYFQKNFQTSAGEVAMKYLLERGLYEDEVRIFGIGYALPGFQNLAKDFIRSEAETKMAEALGLLKRQDQNRDPYDFFRNRIMFPVIDARGRTIAFSGRILGNSEEAKYINSPNSSIYDKSRSFYNLNLAQDSIRKTREVIVVEGVFDAVGLFRKGIESVVAPLGTSFTDSHARILKNMADRVILMMDADAAGAKGAFRAVTFLNKEGIDVRIAQIPEGKDPFDYSLKHNKSEIRDVFERSQSASQFMIQQILAGATVQSLPETKQAGIRKLMDFVKTMEKETDKQVYLQEGAKQLGISFSAIFQDFQGKTGESSAPTNVDTKRTNAKLPEKKAEPIQVCERKMLAKLVQNQELFEYSEKILEMDFYDESASFLWDYLYTKYLQGEPISVAEILSKEDIPKEYLGELAGHFDMEPNEESSTQRKSFQDLILLHRKLHLEFQMNQLFDKMGNPQLTVDQKKEVLSEITYLKSERDKIWEYLRTLQVQEV</sequence>
<dbReference type="Gene3D" id="1.10.860.10">
    <property type="entry name" value="DNAb Helicase, Chain A"/>
    <property type="match status" value="1"/>
</dbReference>
<dbReference type="GO" id="GO:1990077">
    <property type="term" value="C:primosome complex"/>
    <property type="evidence" value="ECO:0007669"/>
    <property type="project" value="UniProtKB-KW"/>
</dbReference>
<evidence type="ECO:0000256" key="12">
    <source>
        <dbReference type="HAMAP-Rule" id="MF_00974"/>
    </source>
</evidence>
<evidence type="ECO:0000313" key="17">
    <source>
        <dbReference type="Proteomes" id="UP000245133"/>
    </source>
</evidence>
<dbReference type="InterPro" id="IPR036977">
    <property type="entry name" value="DNA_primase_Znf_CHC2"/>
</dbReference>
<keyword evidence="6 12" id="KW-0479">Metal-binding</keyword>
<evidence type="ECO:0000256" key="10">
    <source>
        <dbReference type="ARBA" id="ARBA00023125"/>
    </source>
</evidence>
<keyword evidence="10 12" id="KW-0238">DNA-binding</keyword>
<dbReference type="GO" id="GO:0005737">
    <property type="term" value="C:cytoplasm"/>
    <property type="evidence" value="ECO:0007669"/>
    <property type="project" value="TreeGrafter"/>
</dbReference>
<dbReference type="InterPro" id="IPR034151">
    <property type="entry name" value="TOPRIM_DnaG_bac"/>
</dbReference>
<evidence type="ECO:0000256" key="11">
    <source>
        <dbReference type="ARBA" id="ARBA00023163"/>
    </source>
</evidence>
<dbReference type="RefSeq" id="WP_108973317.1">
    <property type="nucleotide sequence ID" value="NZ_BFBB01000002.1"/>
</dbReference>
<dbReference type="OrthoDB" id="9803773at2"/>
<evidence type="ECO:0000313" key="16">
    <source>
        <dbReference type="EMBL" id="GBF48963.1"/>
    </source>
</evidence>
<dbReference type="PANTHER" id="PTHR30313:SF2">
    <property type="entry name" value="DNA PRIMASE"/>
    <property type="match status" value="1"/>
</dbReference>
<dbReference type="InterPro" id="IPR030846">
    <property type="entry name" value="DnaG_bac"/>
</dbReference>
<comment type="domain">
    <text evidence="12">Contains an N-terminal zinc-binding domain, a central core domain that contains the primase activity, and a C-terminal DnaB-binding domain.</text>
</comment>
<name>A0A2P2DWF5_9LEPT</name>
<keyword evidence="1 12" id="KW-0240">DNA-directed RNA polymerase</keyword>
<dbReference type="PANTHER" id="PTHR30313">
    <property type="entry name" value="DNA PRIMASE"/>
    <property type="match status" value="1"/>
</dbReference>
<dbReference type="InterPro" id="IPR002694">
    <property type="entry name" value="Znf_CHC2"/>
</dbReference>
<gene>
    <name evidence="12 16" type="primary">dnaG</name>
    <name evidence="16" type="ORF">LPTSP4_04690</name>
</gene>
<protein>
    <recommendedName>
        <fullName evidence="12 13">DNA primase</fullName>
        <ecNumber evidence="12">2.7.7.101</ecNumber>
    </recommendedName>
</protein>
<dbReference type="AlphaFoldDB" id="A0A2P2DWF5"/>
<feature type="zinc finger region" description="CHC2-type" evidence="12 14">
    <location>
        <begin position="38"/>
        <end position="62"/>
    </location>
</feature>
<comment type="catalytic activity">
    <reaction evidence="12">
        <text>ssDNA + n NTP = ssDNA/pppN(pN)n-1 hybrid + (n-1) diphosphate.</text>
        <dbReference type="EC" id="2.7.7.101"/>
    </reaction>
</comment>
<evidence type="ECO:0000256" key="14">
    <source>
        <dbReference type="PIRSR" id="PIRSR002811-1"/>
    </source>
</evidence>
<keyword evidence="2 12" id="KW-0639">Primosome</keyword>
<proteinExistence type="inferred from homology"/>
<dbReference type="SUPFAM" id="SSF56731">
    <property type="entry name" value="DNA primase core"/>
    <property type="match status" value="1"/>
</dbReference>
<evidence type="ECO:0000259" key="15">
    <source>
        <dbReference type="PROSITE" id="PS50880"/>
    </source>
</evidence>
<reference evidence="16 17" key="1">
    <citation type="submission" date="2018-02" db="EMBL/GenBank/DDBJ databases">
        <title>Novel Leptospira species isolated from soil and water in Japan.</title>
        <authorList>
            <person name="Nakao R."/>
            <person name="Masuzawa T."/>
        </authorList>
    </citation>
    <scope>NUCLEOTIDE SEQUENCE [LARGE SCALE GENOMIC DNA]</scope>
    <source>
        <strain evidence="16 17">YH101</strain>
    </source>
</reference>
<dbReference type="SMART" id="SM00493">
    <property type="entry name" value="TOPRIM"/>
    <property type="match status" value="1"/>
</dbReference>
<evidence type="ECO:0000256" key="1">
    <source>
        <dbReference type="ARBA" id="ARBA00022478"/>
    </source>
</evidence>
<keyword evidence="7 12" id="KW-0863">Zinc-finger</keyword>
<keyword evidence="3 12" id="KW-0808">Transferase</keyword>
<keyword evidence="8 12" id="KW-0862">Zinc</keyword>
<dbReference type="PIRSF" id="PIRSF002811">
    <property type="entry name" value="DnaG"/>
    <property type="match status" value="1"/>
</dbReference>
<dbReference type="Gene3D" id="3.40.1360.10">
    <property type="match status" value="1"/>
</dbReference>
<keyword evidence="11 12" id="KW-0804">Transcription</keyword>
<dbReference type="Gene3D" id="3.90.580.10">
    <property type="entry name" value="Zinc finger, CHC2-type domain"/>
    <property type="match status" value="1"/>
</dbReference>
<comment type="cofactor">
    <cofactor evidence="12 13 14">
        <name>Zn(2+)</name>
        <dbReference type="ChEBI" id="CHEBI:29105"/>
    </cofactor>
    <text evidence="12 13 14">Binds 1 zinc ion per monomer.</text>
</comment>
<comment type="caution">
    <text evidence="16">The sequence shown here is derived from an EMBL/GenBank/DDBJ whole genome shotgun (WGS) entry which is preliminary data.</text>
</comment>
<dbReference type="Pfam" id="PF13155">
    <property type="entry name" value="Toprim_2"/>
    <property type="match status" value="1"/>
</dbReference>
<organism evidence="16 17">
    <name type="scientific">Leptospira ryugenii</name>
    <dbReference type="NCBI Taxonomy" id="1917863"/>
    <lineage>
        <taxon>Bacteria</taxon>
        <taxon>Pseudomonadati</taxon>
        <taxon>Spirochaetota</taxon>
        <taxon>Spirochaetia</taxon>
        <taxon>Leptospirales</taxon>
        <taxon>Leptospiraceae</taxon>
        <taxon>Leptospira</taxon>
    </lineage>
</organism>
<feature type="domain" description="Toprim" evidence="15">
    <location>
        <begin position="257"/>
        <end position="338"/>
    </location>
</feature>
<keyword evidence="4 12" id="KW-0548">Nucleotidyltransferase</keyword>
<dbReference type="GO" id="GO:0000428">
    <property type="term" value="C:DNA-directed RNA polymerase complex"/>
    <property type="evidence" value="ECO:0007669"/>
    <property type="project" value="UniProtKB-KW"/>
</dbReference>
<comment type="subunit">
    <text evidence="12">Monomer. Interacts with DnaB.</text>
</comment>
<dbReference type="GO" id="GO:0008270">
    <property type="term" value="F:zinc ion binding"/>
    <property type="evidence" value="ECO:0007669"/>
    <property type="project" value="UniProtKB-UniRule"/>
</dbReference>
<evidence type="ECO:0000256" key="3">
    <source>
        <dbReference type="ARBA" id="ARBA00022679"/>
    </source>
</evidence>
<dbReference type="PROSITE" id="PS50880">
    <property type="entry name" value="TOPRIM"/>
    <property type="match status" value="1"/>
</dbReference>
<dbReference type="GO" id="GO:0003677">
    <property type="term" value="F:DNA binding"/>
    <property type="evidence" value="ECO:0007669"/>
    <property type="project" value="UniProtKB-KW"/>
</dbReference>
<dbReference type="Gene3D" id="3.90.980.10">
    <property type="entry name" value="DNA primase, catalytic core, N-terminal domain"/>
    <property type="match status" value="1"/>
</dbReference>
<dbReference type="EMBL" id="BFBB01000002">
    <property type="protein sequence ID" value="GBF48963.1"/>
    <property type="molecule type" value="Genomic_DNA"/>
</dbReference>
<keyword evidence="5 12" id="KW-0235">DNA replication</keyword>
<dbReference type="HAMAP" id="MF_00974">
    <property type="entry name" value="DNA_primase_DnaG"/>
    <property type="match status" value="1"/>
</dbReference>
<comment type="similarity">
    <text evidence="12 13">Belongs to the DnaG primase family.</text>
</comment>
<evidence type="ECO:0000256" key="7">
    <source>
        <dbReference type="ARBA" id="ARBA00022771"/>
    </source>
</evidence>
<keyword evidence="17" id="KW-1185">Reference proteome</keyword>
<dbReference type="Proteomes" id="UP000245133">
    <property type="component" value="Unassembled WGS sequence"/>
</dbReference>
<evidence type="ECO:0000256" key="6">
    <source>
        <dbReference type="ARBA" id="ARBA00022723"/>
    </source>
</evidence>
<dbReference type="InterPro" id="IPR006171">
    <property type="entry name" value="TOPRIM_dom"/>
</dbReference>
<dbReference type="CDD" id="cd03364">
    <property type="entry name" value="TOPRIM_DnaG_primases"/>
    <property type="match status" value="1"/>
</dbReference>
<evidence type="ECO:0000256" key="4">
    <source>
        <dbReference type="ARBA" id="ARBA00022695"/>
    </source>
</evidence>
<dbReference type="FunFam" id="3.90.580.10:FF:000001">
    <property type="entry name" value="DNA primase"/>
    <property type="match status" value="1"/>
</dbReference>
<keyword evidence="9" id="KW-0460">Magnesium</keyword>
<dbReference type="SUPFAM" id="SSF57783">
    <property type="entry name" value="Zinc beta-ribbon"/>
    <property type="match status" value="1"/>
</dbReference>
<dbReference type="GO" id="GO:0006269">
    <property type="term" value="P:DNA replication, synthesis of primer"/>
    <property type="evidence" value="ECO:0007669"/>
    <property type="project" value="UniProtKB-UniRule"/>
</dbReference>
<dbReference type="InterPro" id="IPR037068">
    <property type="entry name" value="DNA_primase_core_N_sf"/>
</dbReference>
<comment type="function">
    <text evidence="12 13">RNA polymerase that catalyzes the synthesis of short RNA molecules used as primers for DNA polymerase during DNA replication.</text>
</comment>
<dbReference type="InterPro" id="IPR050219">
    <property type="entry name" value="DnaG_primase"/>
</dbReference>
<dbReference type="Pfam" id="PF08275">
    <property type="entry name" value="DNAG_N"/>
    <property type="match status" value="1"/>
</dbReference>